<dbReference type="PANTHER" id="PTHR43777:SF1">
    <property type="entry name" value="MOLYBDENUM COFACTOR CYTIDYLYLTRANSFERASE"/>
    <property type="match status" value="1"/>
</dbReference>
<dbReference type="SUPFAM" id="SSF53448">
    <property type="entry name" value="Nucleotide-diphospho-sugar transferases"/>
    <property type="match status" value="1"/>
</dbReference>
<dbReference type="Pfam" id="PF12804">
    <property type="entry name" value="NTP_transf_3"/>
    <property type="match status" value="1"/>
</dbReference>
<dbReference type="SUPFAM" id="SSF53218">
    <property type="entry name" value="Molybdenum cofactor biosynthesis proteins"/>
    <property type="match status" value="1"/>
</dbReference>
<dbReference type="InterPro" id="IPR029044">
    <property type="entry name" value="Nucleotide-diphossugar_trans"/>
</dbReference>
<comment type="caution">
    <text evidence="3">The sequence shown here is derived from an EMBL/GenBank/DDBJ whole genome shotgun (WGS) entry which is preliminary data.</text>
</comment>
<dbReference type="EMBL" id="JADGMQ010000001">
    <property type="protein sequence ID" value="MBI1619476.1"/>
    <property type="molecule type" value="Genomic_DNA"/>
</dbReference>
<organism evidence="3 4">
    <name type="scientific">Aquamicrobium zhengzhouense</name>
    <dbReference type="NCBI Taxonomy" id="2781738"/>
    <lineage>
        <taxon>Bacteria</taxon>
        <taxon>Pseudomonadati</taxon>
        <taxon>Pseudomonadota</taxon>
        <taxon>Alphaproteobacteria</taxon>
        <taxon>Hyphomicrobiales</taxon>
        <taxon>Phyllobacteriaceae</taxon>
        <taxon>Aquamicrobium</taxon>
    </lineage>
</organism>
<dbReference type="Gene3D" id="3.90.550.10">
    <property type="entry name" value="Spore Coat Polysaccharide Biosynthesis Protein SpsA, Chain A"/>
    <property type="match status" value="1"/>
</dbReference>
<evidence type="ECO:0000313" key="4">
    <source>
        <dbReference type="Proteomes" id="UP000601789"/>
    </source>
</evidence>
<accession>A0ABS0S861</accession>
<dbReference type="Proteomes" id="UP000601789">
    <property type="component" value="Unassembled WGS sequence"/>
</dbReference>
<dbReference type="PANTHER" id="PTHR43777">
    <property type="entry name" value="MOLYBDENUM COFACTOR CYTIDYLYLTRANSFERASE"/>
    <property type="match status" value="1"/>
</dbReference>
<gene>
    <name evidence="3" type="ORF">IOD40_02190</name>
</gene>
<dbReference type="InterPro" id="IPR036425">
    <property type="entry name" value="MoaB/Mog-like_dom_sf"/>
</dbReference>
<protein>
    <submittedName>
        <fullName evidence="3">Molybdopterin-binding/glycosyltransferase family 2 protein</fullName>
    </submittedName>
</protein>
<dbReference type="CDD" id="cd03522">
    <property type="entry name" value="MoeA_like"/>
    <property type="match status" value="1"/>
</dbReference>
<feature type="domain" description="MobA-like NTP transferase" evidence="2">
    <location>
        <begin position="341"/>
        <end position="501"/>
    </location>
</feature>
<dbReference type="InterPro" id="IPR025877">
    <property type="entry name" value="MobA-like_NTP_Trfase"/>
</dbReference>
<reference evidence="3 4" key="1">
    <citation type="submission" date="2020-10" db="EMBL/GenBank/DDBJ databases">
        <title>Aquamicrobium zhengzhouensis sp. nov., a exopolysaccharide producing bacterium isolated from farmland soil.</title>
        <authorList>
            <person name="Wang X."/>
        </authorList>
    </citation>
    <scope>NUCLEOTIDE SEQUENCE [LARGE SCALE GENOMIC DNA]</scope>
    <source>
        <strain evidence="4">cd-1</strain>
    </source>
</reference>
<sequence length="534" mass="55964">MKFGSLPVQAAEGAILAHSISVGGKSWRKGRVISDADIAELETNGVAKIVVAKPGPDDLDENAAAERIASALATPEIEGRAASTGRVNLHAVVGGVVTVSSVHINALNRVDPAITLATLPDYAAVEPGQMVATVKIIPFAVPARLVEEARAQAMAARLISLHPFHQRKVGLIQTQLPTIKKSVLDKTVLRTAERLARSGSIIGDEVRVPHHADEVASAAARLAEHHDIVLIFGASAVADADDVIPAAIRQVGRVERVGMPVDPGNLLVLGEIRDKPVIGAPGCARSPKLNGFDWVLNRLLANLPVGDSEIAGLGVGGLLMEIESRPQPRDPKPAAKIDVGAVVLAAGRGERMGGPNKLLAHFDGVPLVRKVIERVLASKAKTCIAVVGHEAERIIDTIEDQAVRIVSNANYMTGLASSLKVGIANLPPDIAGAIIVLADMPQVETVDLDLLIRKFIDAGGRSVVRATHSGKRGNPVILPRYLFEAVARLEGDTGARHLVESSDIPVIDVELGNTASLDVDTPEALAHAGGILQG</sequence>
<keyword evidence="1" id="KW-0460">Magnesium</keyword>
<dbReference type="InterPro" id="IPR012184">
    <property type="entry name" value="Bifunc_Mopterin-bd"/>
</dbReference>
<evidence type="ECO:0000256" key="1">
    <source>
        <dbReference type="ARBA" id="ARBA00022842"/>
    </source>
</evidence>
<evidence type="ECO:0000313" key="3">
    <source>
        <dbReference type="EMBL" id="MBI1619476.1"/>
    </source>
</evidence>
<dbReference type="CDD" id="cd04182">
    <property type="entry name" value="GT_2_like_f"/>
    <property type="match status" value="1"/>
</dbReference>
<dbReference type="Gene3D" id="3.40.980.10">
    <property type="entry name" value="MoaB/Mog-like domain"/>
    <property type="match status" value="1"/>
</dbReference>
<dbReference type="PIRSF" id="PIRSF036626">
    <property type="entry name" value="MPTBd_MobAlike"/>
    <property type="match status" value="1"/>
</dbReference>
<name>A0ABS0S861_9HYPH</name>
<proteinExistence type="predicted"/>
<keyword evidence="4" id="KW-1185">Reference proteome</keyword>
<evidence type="ECO:0000259" key="2">
    <source>
        <dbReference type="Pfam" id="PF12804"/>
    </source>
</evidence>
<dbReference type="RefSeq" id="WP_198473811.1">
    <property type="nucleotide sequence ID" value="NZ_JADGMQ010000001.1"/>
</dbReference>